<feature type="domain" description="Mandelate racemase/muconate lactonizing enzyme C-terminal" evidence="4">
    <location>
        <begin position="147"/>
        <end position="247"/>
    </location>
</feature>
<dbReference type="InterPro" id="IPR046945">
    <property type="entry name" value="RHMD-like"/>
</dbReference>
<dbReference type="GO" id="GO:0016052">
    <property type="term" value="P:carbohydrate catabolic process"/>
    <property type="evidence" value="ECO:0007669"/>
    <property type="project" value="TreeGrafter"/>
</dbReference>
<dbReference type="SFLD" id="SFLDS00001">
    <property type="entry name" value="Enolase"/>
    <property type="match status" value="1"/>
</dbReference>
<evidence type="ECO:0000259" key="4">
    <source>
        <dbReference type="SMART" id="SM00922"/>
    </source>
</evidence>
<dbReference type="InterPro" id="IPR029065">
    <property type="entry name" value="Enolase_C-like"/>
</dbReference>
<organism evidence="5 6">
    <name type="scientific">Candidatus Planktophila versatilis</name>
    <dbReference type="NCBI Taxonomy" id="1884905"/>
    <lineage>
        <taxon>Bacteria</taxon>
        <taxon>Bacillati</taxon>
        <taxon>Actinomycetota</taxon>
        <taxon>Actinomycetes</taxon>
        <taxon>Candidatus Nanopelagicales</taxon>
        <taxon>Candidatus Nanopelagicaceae</taxon>
        <taxon>Candidatus Planktophila</taxon>
    </lineage>
</organism>
<accession>A0AAC9YXQ5</accession>
<dbReference type="Pfam" id="PF02746">
    <property type="entry name" value="MR_MLE_N"/>
    <property type="match status" value="1"/>
</dbReference>
<proteinExistence type="predicted"/>
<keyword evidence="2" id="KW-0479">Metal-binding</keyword>
<evidence type="ECO:0000313" key="5">
    <source>
        <dbReference type="EMBL" id="ASY23163.1"/>
    </source>
</evidence>
<dbReference type="EMBL" id="CP016778">
    <property type="protein sequence ID" value="ASY23163.1"/>
    <property type="molecule type" value="Genomic_DNA"/>
</dbReference>
<dbReference type="GO" id="GO:0000287">
    <property type="term" value="F:magnesium ion binding"/>
    <property type="evidence" value="ECO:0007669"/>
    <property type="project" value="TreeGrafter"/>
</dbReference>
<dbReference type="InterPro" id="IPR013342">
    <property type="entry name" value="Mandelate_racemase_C"/>
</dbReference>
<dbReference type="SUPFAM" id="SSF51604">
    <property type="entry name" value="Enolase C-terminal domain-like"/>
    <property type="match status" value="1"/>
</dbReference>
<dbReference type="Proteomes" id="UP000217194">
    <property type="component" value="Chromosome"/>
</dbReference>
<dbReference type="GO" id="GO:0016836">
    <property type="term" value="F:hydro-lyase activity"/>
    <property type="evidence" value="ECO:0007669"/>
    <property type="project" value="TreeGrafter"/>
</dbReference>
<dbReference type="SUPFAM" id="SSF54826">
    <property type="entry name" value="Enolase N-terminal domain-like"/>
    <property type="match status" value="1"/>
</dbReference>
<sequence length="372" mass="42274">MPIIEKIETIPIKVPLKHLYKGSYYKMRNRCTIITRITTSDGVVGQSYNADTDEEQHEVLGIIHDEIVPAIIGMDSRQIEKVWHAMLPVTFDQLRDRAIPMQSIACIDSALWDAFGKRVNQPLWRLWGGFRDRIPMIGIGGYYGSSEADLERELQFFKEETGTVGMKFKIGAKPPEEDAARLKLAKKIVGDDFLFVVDANQGYTVPEALAFLACIEDSIELRWFEEPTRWHSDWRGLRDIRTRGNVNVAAGQSEFTKLGMRELMVNDAIDVCNYDASWGGGPTEWRRVAALAATFDVQLGHHEEAQVSSHLLASVPHGTYTECFSPTRDPIFWEMLANKKPLDNGNFLLSEEPGFGWELDEDFIAKYRIDKN</sequence>
<reference evidence="5 6" key="1">
    <citation type="submission" date="2016-07" db="EMBL/GenBank/DDBJ databases">
        <title>High microdiversification within the ubiquitous acI lineage of Actinobacteria.</title>
        <authorList>
            <person name="Neuenschwander S.M."/>
            <person name="Salcher M."/>
            <person name="Ghai R."/>
            <person name="Pernthaler J."/>
        </authorList>
    </citation>
    <scope>NUCLEOTIDE SEQUENCE [LARGE SCALE GENOMIC DNA]</scope>
    <source>
        <strain evidence="5">MMS-IIB-76</strain>
    </source>
</reference>
<dbReference type="InterPro" id="IPR036849">
    <property type="entry name" value="Enolase-like_C_sf"/>
</dbReference>
<comment type="cofactor">
    <cofactor evidence="1">
        <name>Mg(2+)</name>
        <dbReference type="ChEBI" id="CHEBI:18420"/>
    </cofactor>
</comment>
<dbReference type="AlphaFoldDB" id="A0AAC9YXQ5"/>
<dbReference type="SMART" id="SM00922">
    <property type="entry name" value="MR_MLE"/>
    <property type="match status" value="1"/>
</dbReference>
<dbReference type="Gene3D" id="3.30.390.10">
    <property type="entry name" value="Enolase-like, N-terminal domain"/>
    <property type="match status" value="1"/>
</dbReference>
<dbReference type="CDD" id="cd03316">
    <property type="entry name" value="MR_like"/>
    <property type="match status" value="1"/>
</dbReference>
<protein>
    <submittedName>
        <fullName evidence="5">Mandelate racemase</fullName>
    </submittedName>
</protein>
<gene>
    <name evidence="5" type="ORF">A1sIIB76_06490</name>
</gene>
<dbReference type="InterPro" id="IPR013341">
    <property type="entry name" value="Mandelate_racemase_N_dom"/>
</dbReference>
<evidence type="ECO:0000256" key="3">
    <source>
        <dbReference type="ARBA" id="ARBA00022842"/>
    </source>
</evidence>
<dbReference type="PANTHER" id="PTHR13794">
    <property type="entry name" value="ENOLASE SUPERFAMILY, MANDELATE RACEMASE"/>
    <property type="match status" value="1"/>
</dbReference>
<dbReference type="Gene3D" id="3.20.20.120">
    <property type="entry name" value="Enolase-like C-terminal domain"/>
    <property type="match status" value="1"/>
</dbReference>
<evidence type="ECO:0000313" key="6">
    <source>
        <dbReference type="Proteomes" id="UP000217194"/>
    </source>
</evidence>
<dbReference type="PANTHER" id="PTHR13794:SF58">
    <property type="entry name" value="MITOCHONDRIAL ENOLASE SUPERFAMILY MEMBER 1"/>
    <property type="match status" value="1"/>
</dbReference>
<name>A0AAC9YXQ5_9ACTN</name>
<keyword evidence="3" id="KW-0460">Magnesium</keyword>
<evidence type="ECO:0000256" key="2">
    <source>
        <dbReference type="ARBA" id="ARBA00022723"/>
    </source>
</evidence>
<dbReference type="InterPro" id="IPR029017">
    <property type="entry name" value="Enolase-like_N"/>
</dbReference>
<dbReference type="Pfam" id="PF13378">
    <property type="entry name" value="MR_MLE_C"/>
    <property type="match status" value="1"/>
</dbReference>
<evidence type="ECO:0000256" key="1">
    <source>
        <dbReference type="ARBA" id="ARBA00001946"/>
    </source>
</evidence>